<feature type="chain" id="PRO_5035246770" description="Bulb-type lectin domain-containing protein" evidence="2">
    <location>
        <begin position="27"/>
        <end position="445"/>
    </location>
</feature>
<dbReference type="Gene3D" id="2.90.10.10">
    <property type="entry name" value="Bulb-type lectin domain"/>
    <property type="match status" value="1"/>
</dbReference>
<dbReference type="InterPro" id="IPR035446">
    <property type="entry name" value="SLSG/EP1"/>
</dbReference>
<keyword evidence="5" id="KW-1185">Reference proteome</keyword>
<protein>
    <recommendedName>
        <fullName evidence="3">Bulb-type lectin domain-containing protein</fullName>
    </recommendedName>
</protein>
<dbReference type="SUPFAM" id="SSF57414">
    <property type="entry name" value="Hairpin loop containing domain-like"/>
    <property type="match status" value="1"/>
</dbReference>
<dbReference type="PIRSF" id="PIRSF002686">
    <property type="entry name" value="SLG"/>
    <property type="match status" value="1"/>
</dbReference>
<dbReference type="EMBL" id="JACMSC010000003">
    <property type="protein sequence ID" value="KAG6527884.1"/>
    <property type="molecule type" value="Genomic_DNA"/>
</dbReference>
<dbReference type="InterPro" id="IPR001480">
    <property type="entry name" value="Bulb-type_lectin_dom"/>
</dbReference>
<dbReference type="CDD" id="cd00028">
    <property type="entry name" value="B_lectin"/>
    <property type="match status" value="1"/>
</dbReference>
<organism evidence="4 5">
    <name type="scientific">Zingiber officinale</name>
    <name type="common">Ginger</name>
    <name type="synonym">Amomum zingiber</name>
    <dbReference type="NCBI Taxonomy" id="94328"/>
    <lineage>
        <taxon>Eukaryota</taxon>
        <taxon>Viridiplantae</taxon>
        <taxon>Streptophyta</taxon>
        <taxon>Embryophyta</taxon>
        <taxon>Tracheophyta</taxon>
        <taxon>Spermatophyta</taxon>
        <taxon>Magnoliopsida</taxon>
        <taxon>Liliopsida</taxon>
        <taxon>Zingiberales</taxon>
        <taxon>Zingiberaceae</taxon>
        <taxon>Zingiber</taxon>
    </lineage>
</organism>
<reference evidence="4 5" key="1">
    <citation type="submission" date="2020-08" db="EMBL/GenBank/DDBJ databases">
        <title>Plant Genome Project.</title>
        <authorList>
            <person name="Zhang R.-G."/>
        </authorList>
    </citation>
    <scope>NUCLEOTIDE SEQUENCE [LARGE SCALE GENOMIC DNA]</scope>
    <source>
        <tissue evidence="4">Rhizome</tissue>
    </source>
</reference>
<evidence type="ECO:0000259" key="3">
    <source>
        <dbReference type="PROSITE" id="PS50927"/>
    </source>
</evidence>
<evidence type="ECO:0000313" key="5">
    <source>
        <dbReference type="Proteomes" id="UP000734854"/>
    </source>
</evidence>
<sequence length="445" mass="48932">MAAVSSSFVVWFLILLLSSAIAMARGQTVQTFTYVNEGEFGPYITEYDASYRVLPVASSPFQFAFYNTTPGAFYLALRMGTVRSESLFRWVWEANRGRPVGENATFSLLSSGDLVLAEADGRVVWSTGTANRGVVGFRLLPTGNVSLRLRGPNKLVSRRSAVDGSFGIYSLVFSPGGITLYINSVAARPLAYYNYSDGLLSFSGESVTFVCEPETEDAFAWECRLIINLARPKYNATLSFLRLDVDGNLAVYTYYDPVDTQAWERTFAFFDDARGWLAGCALPSRCGELGVCEDQMCVACPSRGGLVGWSRGCAPPSLAGCKAGDTAAKYFKVEGVENFLSTYSDGEGKLKVEECRRRCSADCKCRGFLFWENESRCWLTPLLGTLSRVSNSSHVAYSILIPKLTLNVTTPDLCLLIPNEAQSAMPMFKTPFSGYSVRFSPLHED</sequence>
<feature type="signal peptide" evidence="2">
    <location>
        <begin position="1"/>
        <end position="26"/>
    </location>
</feature>
<dbReference type="SUPFAM" id="SSF51110">
    <property type="entry name" value="alpha-D-mannose-specific plant lectins"/>
    <property type="match status" value="1"/>
</dbReference>
<dbReference type="PANTHER" id="PTHR47976:SF115">
    <property type="entry name" value="RECEPTOR-LIKE SERINE_THREONINE-PROTEIN KINASE"/>
    <property type="match status" value="1"/>
</dbReference>
<dbReference type="AlphaFoldDB" id="A0A8J5LZ29"/>
<feature type="domain" description="Bulb-type lectin" evidence="3">
    <location>
        <begin position="39"/>
        <end position="160"/>
    </location>
</feature>
<keyword evidence="1 2" id="KW-0732">Signal</keyword>
<gene>
    <name evidence="4" type="ORF">ZIOFF_010018</name>
</gene>
<dbReference type="Proteomes" id="UP000734854">
    <property type="component" value="Unassembled WGS sequence"/>
</dbReference>
<evidence type="ECO:0000313" key="4">
    <source>
        <dbReference type="EMBL" id="KAG6527884.1"/>
    </source>
</evidence>
<dbReference type="GO" id="GO:0051707">
    <property type="term" value="P:response to other organism"/>
    <property type="evidence" value="ECO:0007669"/>
    <property type="project" value="UniProtKB-ARBA"/>
</dbReference>
<dbReference type="SMART" id="SM00108">
    <property type="entry name" value="B_lectin"/>
    <property type="match status" value="1"/>
</dbReference>
<dbReference type="InterPro" id="IPR036426">
    <property type="entry name" value="Bulb-type_lectin_dom_sf"/>
</dbReference>
<dbReference type="InterPro" id="IPR051343">
    <property type="entry name" value="G-type_lectin_kinases/EP1-like"/>
</dbReference>
<proteinExistence type="predicted"/>
<comment type="caution">
    <text evidence="4">The sequence shown here is derived from an EMBL/GenBank/DDBJ whole genome shotgun (WGS) entry which is preliminary data.</text>
</comment>
<dbReference type="PROSITE" id="PS50927">
    <property type="entry name" value="BULB_LECTIN"/>
    <property type="match status" value="1"/>
</dbReference>
<evidence type="ECO:0000256" key="1">
    <source>
        <dbReference type="ARBA" id="ARBA00022729"/>
    </source>
</evidence>
<dbReference type="PANTHER" id="PTHR47976">
    <property type="entry name" value="G-TYPE LECTIN S-RECEPTOR-LIKE SERINE/THREONINE-PROTEIN KINASE SD2-5"/>
    <property type="match status" value="1"/>
</dbReference>
<name>A0A8J5LZ29_ZINOF</name>
<accession>A0A8J5LZ29</accession>
<evidence type="ECO:0000256" key="2">
    <source>
        <dbReference type="SAM" id="SignalP"/>
    </source>
</evidence>